<evidence type="ECO:0000256" key="1">
    <source>
        <dbReference type="ARBA" id="ARBA00004651"/>
    </source>
</evidence>
<evidence type="ECO:0000256" key="3">
    <source>
        <dbReference type="ARBA" id="ARBA00022692"/>
    </source>
</evidence>
<feature type="transmembrane region" description="Helical" evidence="6">
    <location>
        <begin position="46"/>
        <end position="66"/>
    </location>
</feature>
<keyword evidence="2" id="KW-1003">Cell membrane</keyword>
<keyword evidence="8" id="KW-1185">Reference proteome</keyword>
<dbReference type="PANTHER" id="PTHR30250:SF24">
    <property type="entry name" value="STAGE V SPORULATION PROTEIN B"/>
    <property type="match status" value="1"/>
</dbReference>
<feature type="transmembrane region" description="Helical" evidence="6">
    <location>
        <begin position="9"/>
        <end position="34"/>
    </location>
</feature>
<dbReference type="PANTHER" id="PTHR30250">
    <property type="entry name" value="PST FAMILY PREDICTED COLANIC ACID TRANSPORTER"/>
    <property type="match status" value="1"/>
</dbReference>
<dbReference type="InterPro" id="IPR050833">
    <property type="entry name" value="Poly_Biosynth_Transport"/>
</dbReference>
<organism evidence="7 8">
    <name type="scientific">Drancourtella massiliensis</name>
    <dbReference type="NCBI Taxonomy" id="1632013"/>
    <lineage>
        <taxon>Bacteria</taxon>
        <taxon>Bacillati</taxon>
        <taxon>Bacillota</taxon>
        <taxon>Clostridia</taxon>
        <taxon>Eubacteriales</taxon>
        <taxon>Oscillospiraceae</taxon>
        <taxon>Drancourtella</taxon>
    </lineage>
</organism>
<evidence type="ECO:0000256" key="2">
    <source>
        <dbReference type="ARBA" id="ARBA00022475"/>
    </source>
</evidence>
<dbReference type="PIRSF" id="PIRSF038958">
    <property type="entry name" value="PG_synth_SpoVB"/>
    <property type="match status" value="1"/>
</dbReference>
<gene>
    <name evidence="7" type="ORF">H6A32_05540</name>
</gene>
<feature type="transmembrane region" description="Helical" evidence="6">
    <location>
        <begin position="186"/>
        <end position="208"/>
    </location>
</feature>
<protein>
    <submittedName>
        <fullName evidence="7">Polysaccharide biosynthesis protein</fullName>
    </submittedName>
</protein>
<keyword evidence="5 6" id="KW-0472">Membrane</keyword>
<dbReference type="EMBL" id="JACJKH010000007">
    <property type="protein sequence ID" value="MBM6743772.1"/>
    <property type="molecule type" value="Genomic_DNA"/>
</dbReference>
<keyword evidence="4 6" id="KW-1133">Transmembrane helix</keyword>
<reference evidence="7 8" key="1">
    <citation type="journal article" date="2021" name="Sci. Rep.">
        <title>The distribution of antibiotic resistance genes in chicken gut microbiota commensals.</title>
        <authorList>
            <person name="Juricova H."/>
            <person name="Matiasovicova J."/>
            <person name="Kubasova T."/>
            <person name="Cejkova D."/>
            <person name="Rychlik I."/>
        </authorList>
    </citation>
    <scope>NUCLEOTIDE SEQUENCE [LARGE SCALE GENOMIC DNA]</scope>
    <source>
        <strain evidence="7 8">An770</strain>
    </source>
</reference>
<dbReference type="Pfam" id="PF01943">
    <property type="entry name" value="Polysacc_synt"/>
    <property type="match status" value="1"/>
</dbReference>
<feature type="transmembrane region" description="Helical" evidence="6">
    <location>
        <begin position="391"/>
        <end position="410"/>
    </location>
</feature>
<accession>A0ABS2EFZ5</accession>
<feature type="transmembrane region" description="Helical" evidence="6">
    <location>
        <begin position="360"/>
        <end position="379"/>
    </location>
</feature>
<feature type="transmembrane region" description="Helical" evidence="6">
    <location>
        <begin position="416"/>
        <end position="438"/>
    </location>
</feature>
<evidence type="ECO:0000313" key="8">
    <source>
        <dbReference type="Proteomes" id="UP000775686"/>
    </source>
</evidence>
<dbReference type="InterPro" id="IPR002797">
    <property type="entry name" value="Polysacc_synth"/>
</dbReference>
<sequence length="444" mass="48102">MHLSTRKKIFLKGAFVLTFVGLVTRVIGFFFRIFLSRAFGTEGIGIYHLIFPVFALCISLSAAGIETSLSRLTARYTSLGRPELAKVSFQMALLLSAGMSLICTALIQIFAHDIAVSALGDVRCEPLLKVMSYALPFASVHSCICGYSLGLKQTRIPGISQLAEQCTRVLGVYLLYTAAIQESGQAGIILAVCGLVIGEIAGAFYSIFAVRRILYTKKATQKCSFSCYAGCLGDILKHAVPITANRISLNILQSIEVISIPKCLMLYGFSRSAALSHYGILNGIAMPCILFPSAITNSISMMMLPTVAEIQAASQSRTLRQLIRKVSISCLLLGFFCTCGFLLTADFLGSFVFQSPEAASYIRVLAFICPFLYTTSTYISMLNGLGHTGLAFLINFTGLCIRIAGVFFLIPQTGISGYLTGLLSSQIFVFLASVRVLFRTVQCT</sequence>
<keyword evidence="3 6" id="KW-0812">Transmembrane</keyword>
<dbReference type="RefSeq" id="WP_204863900.1">
    <property type="nucleotide sequence ID" value="NZ_JACJKH010000007.1"/>
</dbReference>
<comment type="subcellular location">
    <subcellularLocation>
        <location evidence="1">Cell membrane</location>
        <topology evidence="1">Multi-pass membrane protein</topology>
    </subcellularLocation>
</comment>
<evidence type="ECO:0000256" key="4">
    <source>
        <dbReference type="ARBA" id="ARBA00022989"/>
    </source>
</evidence>
<proteinExistence type="predicted"/>
<evidence type="ECO:0000256" key="5">
    <source>
        <dbReference type="ARBA" id="ARBA00023136"/>
    </source>
</evidence>
<dbReference type="CDD" id="cd13124">
    <property type="entry name" value="MATE_SpoVB_like"/>
    <property type="match status" value="1"/>
</dbReference>
<evidence type="ECO:0000313" key="7">
    <source>
        <dbReference type="EMBL" id="MBM6743772.1"/>
    </source>
</evidence>
<feature type="transmembrane region" description="Helical" evidence="6">
    <location>
        <begin position="87"/>
        <end position="110"/>
    </location>
</feature>
<dbReference type="Proteomes" id="UP000775686">
    <property type="component" value="Unassembled WGS sequence"/>
</dbReference>
<evidence type="ECO:0000256" key="6">
    <source>
        <dbReference type="SAM" id="Phobius"/>
    </source>
</evidence>
<feature type="transmembrane region" description="Helical" evidence="6">
    <location>
        <begin position="326"/>
        <end position="348"/>
    </location>
</feature>
<dbReference type="InterPro" id="IPR024923">
    <property type="entry name" value="PG_synth_SpoVB"/>
</dbReference>
<name>A0ABS2EFZ5_9FIRM</name>
<comment type="caution">
    <text evidence="7">The sequence shown here is derived from an EMBL/GenBank/DDBJ whole genome shotgun (WGS) entry which is preliminary data.</text>
</comment>